<evidence type="ECO:0000256" key="1">
    <source>
        <dbReference type="SAM" id="MobiDB-lite"/>
    </source>
</evidence>
<dbReference type="Proteomes" id="UP001320245">
    <property type="component" value="Unassembled WGS sequence"/>
</dbReference>
<keyword evidence="4" id="KW-1185">Reference proteome</keyword>
<feature type="transmembrane region" description="Helical" evidence="2">
    <location>
        <begin position="808"/>
        <end position="828"/>
    </location>
</feature>
<feature type="region of interest" description="Disordered" evidence="1">
    <location>
        <begin position="94"/>
        <end position="113"/>
    </location>
</feature>
<evidence type="ECO:0000313" key="3">
    <source>
        <dbReference type="EMBL" id="KAK7744457.1"/>
    </source>
</evidence>
<organism evidence="3 4">
    <name type="scientific">Cytospora paraplurivora</name>
    <dbReference type="NCBI Taxonomy" id="2898453"/>
    <lineage>
        <taxon>Eukaryota</taxon>
        <taxon>Fungi</taxon>
        <taxon>Dikarya</taxon>
        <taxon>Ascomycota</taxon>
        <taxon>Pezizomycotina</taxon>
        <taxon>Sordariomycetes</taxon>
        <taxon>Sordariomycetidae</taxon>
        <taxon>Diaporthales</taxon>
        <taxon>Cytosporaceae</taxon>
        <taxon>Cytospora</taxon>
    </lineage>
</organism>
<reference evidence="3 4" key="1">
    <citation type="journal article" date="2023" name="PLoS ONE">
        <title>Cytospora paraplurivora sp. nov. isolated from orchards with fruit tree decline syndrome in Ontario, Canada.</title>
        <authorList>
            <person name="Ilyukhin E."/>
            <person name="Nguyen H.D.T."/>
            <person name="Castle A.J."/>
            <person name="Ellouze W."/>
        </authorList>
    </citation>
    <scope>NUCLEOTIDE SEQUENCE [LARGE SCALE GENOMIC DNA]</scope>
    <source>
        <strain evidence="3 4">FDS-564</strain>
    </source>
</reference>
<proteinExistence type="predicted"/>
<sequence length="975" mass="106424">MASYDQGPAGTRDEAHSSEPSQPHRRTTSGLGIEVPRQVHQSDYRGEPVDNAAHNADSSSQAYDPHIPSVPAQSEQARTSNPDYWTPQLTGRTLGGFSPRDGPQGEATPTTGELKGSIYSAWDRGAAKAAYAPLGDDKDLETRVEGEDDAISLDSLQMHDEEHQQHATFATKNFSTVHEVDQEEEGGYESFKRRLGNPDKHFHPTVADVHIKRRSWLHIWLLVMSVYSTLLSGLWLGVAIAQPRWGHTISNDGSMSLSTASVLTAIFSKTIEMSFVTVFVAFIGQVLTRRAIGTHEGMTMAEMTMRTWITQPGSLFANGYTLRYTGHTLLGILTLVATLVAMLYTTASDSMIRPKLRFTGWESRNLKAYVRSAYANPAYVENSCATPVSYQMDPLAAGESCLAVKYSGDSYHNLLSFMSAWHDVDSASRDIVYRPSAQASLYDNISMTGSWIEAQYSNTSEGFQTHQRIINNISLAMPHPGVYKAATNDMNNILQPSDLDGLGAYNISASVVSPAVNVLCVNMNATELSPIVYTAWPGANTTNNTSPPYQATGWSGWEDDVSAAFRGDEWLNATAVDSLFRWGEGYDRRPPVFQLYPADDNILSNSSVQGTGTSQADAIYLLAKSRMMDDYTVCELRSWPAIQCSTQFDNSGMTGMSMSAQCAQSRDYFPEDAGQDPDEDAYVRHMEPGAIAASPDWKNMVDLWRLAINLDGGTLNSNASIARLLTELALASPRLGPSLPSMAEALAVLATSTLVSGSIDAPFIHYWAYDWANESADGSLPWPGALASFHARVRTQEYASWHSSDWQAVFYLILVFAFLINCLCLAYLCRVGLVKDFLEPTNLFALATALPPGSNGGGNGNGIGNGLSAVSSRVSLLRNATMTGKERRQASRTSLAVPYRLAYKEDADTFYFEEAGDEGDNGSRARATGVAGRGGKRSSAHIDVAKIETAQGAIRRNARQGHIHENMERAEVTKM</sequence>
<feature type="compositionally biased region" description="Polar residues" evidence="1">
    <location>
        <begin position="71"/>
        <end position="86"/>
    </location>
</feature>
<protein>
    <submittedName>
        <fullName evidence="3">Uncharacterized protein</fullName>
    </submittedName>
</protein>
<keyword evidence="2" id="KW-0812">Transmembrane</keyword>
<comment type="caution">
    <text evidence="3">The sequence shown here is derived from an EMBL/GenBank/DDBJ whole genome shotgun (WGS) entry which is preliminary data.</text>
</comment>
<keyword evidence="2" id="KW-1133">Transmembrane helix</keyword>
<feature type="transmembrane region" description="Helical" evidence="2">
    <location>
        <begin position="260"/>
        <end position="284"/>
    </location>
</feature>
<feature type="region of interest" description="Disordered" evidence="1">
    <location>
        <begin position="914"/>
        <end position="937"/>
    </location>
</feature>
<dbReference type="AlphaFoldDB" id="A0AAN9UAW1"/>
<gene>
    <name evidence="3" type="ORF">SLS53_003341</name>
</gene>
<evidence type="ECO:0000313" key="4">
    <source>
        <dbReference type="Proteomes" id="UP001320245"/>
    </source>
</evidence>
<feature type="transmembrane region" description="Helical" evidence="2">
    <location>
        <begin position="328"/>
        <end position="347"/>
    </location>
</feature>
<evidence type="ECO:0000256" key="2">
    <source>
        <dbReference type="SAM" id="Phobius"/>
    </source>
</evidence>
<name>A0AAN9UAW1_9PEZI</name>
<accession>A0AAN9UAW1</accession>
<feature type="transmembrane region" description="Helical" evidence="2">
    <location>
        <begin position="219"/>
        <end position="240"/>
    </location>
</feature>
<feature type="region of interest" description="Disordered" evidence="1">
    <location>
        <begin position="1"/>
        <end position="86"/>
    </location>
</feature>
<dbReference type="EMBL" id="JAJSPL020000010">
    <property type="protein sequence ID" value="KAK7744457.1"/>
    <property type="molecule type" value="Genomic_DNA"/>
</dbReference>
<keyword evidence="2" id="KW-0472">Membrane</keyword>